<gene>
    <name evidence="3" type="ORF">JMJ56_28780</name>
</gene>
<sequence>MADEQWHLRIRSRPGILEISIELLIVAGLISLENGAAAALLAFLPSFVTPPFLLTTPEAWVPPLRHRERGFRACPAWAACVEGRDALCGRLIAPVRSRKAAPPQAPGSELWRGQNRQPRRNDWRRPLIANQEVASRATLKRG</sequence>
<evidence type="ECO:0000256" key="1">
    <source>
        <dbReference type="SAM" id="MobiDB-lite"/>
    </source>
</evidence>
<name>A0ABS1UBB1_9PROT</name>
<dbReference type="RefSeq" id="WP_202835192.1">
    <property type="nucleotide sequence ID" value="NZ_JAETWB010000043.1"/>
</dbReference>
<reference evidence="3 4" key="1">
    <citation type="submission" date="2021-01" db="EMBL/GenBank/DDBJ databases">
        <title>Belnapia mucosa sp. nov. and Belnapia arida sp. nov., isolated from the Tabernas Desert (Almeria, Spain).</title>
        <authorList>
            <person name="Molina-Menor E."/>
            <person name="Vidal-Verdu A."/>
            <person name="Calonge A."/>
            <person name="Satari L."/>
            <person name="Pereto J."/>
            <person name="Porcar M."/>
        </authorList>
    </citation>
    <scope>NUCLEOTIDE SEQUENCE [LARGE SCALE GENOMIC DNA]</scope>
    <source>
        <strain evidence="3 4">T18</strain>
    </source>
</reference>
<keyword evidence="2" id="KW-1133">Transmembrane helix</keyword>
<dbReference type="Proteomes" id="UP000660885">
    <property type="component" value="Unassembled WGS sequence"/>
</dbReference>
<evidence type="ECO:0000313" key="4">
    <source>
        <dbReference type="Proteomes" id="UP000660885"/>
    </source>
</evidence>
<feature type="region of interest" description="Disordered" evidence="1">
    <location>
        <begin position="97"/>
        <end position="127"/>
    </location>
</feature>
<dbReference type="EMBL" id="JAETWB010000043">
    <property type="protein sequence ID" value="MBL6081979.1"/>
    <property type="molecule type" value="Genomic_DNA"/>
</dbReference>
<keyword evidence="2" id="KW-0812">Transmembrane</keyword>
<dbReference type="InterPro" id="IPR007339">
    <property type="entry name" value="RclC-like"/>
</dbReference>
<comment type="caution">
    <text evidence="3">The sequence shown here is derived from an EMBL/GenBank/DDBJ whole genome shotgun (WGS) entry which is preliminary data.</text>
</comment>
<protein>
    <submittedName>
        <fullName evidence="3">DUF417 family protein</fullName>
    </submittedName>
</protein>
<organism evidence="3 4">
    <name type="scientific">Belnapia arida</name>
    <dbReference type="NCBI Taxonomy" id="2804533"/>
    <lineage>
        <taxon>Bacteria</taxon>
        <taxon>Pseudomonadati</taxon>
        <taxon>Pseudomonadota</taxon>
        <taxon>Alphaproteobacteria</taxon>
        <taxon>Acetobacterales</taxon>
        <taxon>Roseomonadaceae</taxon>
        <taxon>Belnapia</taxon>
    </lineage>
</organism>
<evidence type="ECO:0000313" key="3">
    <source>
        <dbReference type="EMBL" id="MBL6081979.1"/>
    </source>
</evidence>
<keyword evidence="4" id="KW-1185">Reference proteome</keyword>
<evidence type="ECO:0000256" key="2">
    <source>
        <dbReference type="SAM" id="Phobius"/>
    </source>
</evidence>
<dbReference type="Pfam" id="PF04224">
    <property type="entry name" value="DUF417"/>
    <property type="match status" value="1"/>
</dbReference>
<feature type="transmembrane region" description="Helical" evidence="2">
    <location>
        <begin position="21"/>
        <end position="44"/>
    </location>
</feature>
<proteinExistence type="predicted"/>
<keyword evidence="2" id="KW-0472">Membrane</keyword>
<accession>A0ABS1UBB1</accession>